<dbReference type="Proteomes" id="UP000582837">
    <property type="component" value="Unassembled WGS sequence"/>
</dbReference>
<accession>A0A841GXM5</accession>
<comment type="caution">
    <text evidence="1">The sequence shown here is derived from an EMBL/GenBank/DDBJ whole genome shotgun (WGS) entry which is preliminary data.</text>
</comment>
<gene>
    <name evidence="1" type="ORF">HNQ61_002113</name>
</gene>
<evidence type="ECO:0000313" key="1">
    <source>
        <dbReference type="EMBL" id="MBB6070492.1"/>
    </source>
</evidence>
<reference evidence="1 2" key="1">
    <citation type="submission" date="2020-08" db="EMBL/GenBank/DDBJ databases">
        <title>Genomic Encyclopedia of Type Strains, Phase IV (KMG-IV): sequencing the most valuable type-strain genomes for metagenomic binning, comparative biology and taxonomic classification.</title>
        <authorList>
            <person name="Goeker M."/>
        </authorList>
    </citation>
    <scope>NUCLEOTIDE SEQUENCE [LARGE SCALE GENOMIC DNA]</scope>
    <source>
        <strain evidence="1 2">DSM 29007</strain>
    </source>
</reference>
<name>A0A841GXM5_9BACT</name>
<evidence type="ECO:0000313" key="2">
    <source>
        <dbReference type="Proteomes" id="UP000582837"/>
    </source>
</evidence>
<dbReference type="EMBL" id="JACHIA010000005">
    <property type="protein sequence ID" value="MBB6070492.1"/>
    <property type="molecule type" value="Genomic_DNA"/>
</dbReference>
<sequence>MKPRTPDLESYSSAVAGGFAGRWAQGVARRSAEASDAEVAASGWFVDAFAGADLQRAALSGRSVQPAAVAAVRAMAGEAAMMRIALVEEDPGLVARLAEALDGIGVGNRVRVLSDPATIAPGEIGLLEAAFPAITPALAAAVGDDPLLMRMAPLAARALPWRSVEPFAALASADLLLRVPEEDFRKQARFSGPLADYPPHLRRVVEGCSAFMGDDRNGWLVAWRAAERAGGVDAALAAMAERLRLLLSAAGEDGRIVRTQLLEAGKESVHVLLAASRPEHPLELNGAIGDAGGEVALTVGFRAEAEEEPESAPEPSPVLELFPVVAPAPEPKPRGPDPQAIADDLHARHRGELVLFRDLLASLAESGLTTEQVRAALAQLRRESRVRYRGLDAPDAEVDFLLEPALPTPRVKKPRKALPGELGLFDEG</sequence>
<dbReference type="AlphaFoldDB" id="A0A841GXM5"/>
<protein>
    <submittedName>
        <fullName evidence="1">Uncharacterized protein</fullName>
    </submittedName>
</protein>
<keyword evidence="2" id="KW-1185">Reference proteome</keyword>
<dbReference type="RefSeq" id="WP_170034314.1">
    <property type="nucleotide sequence ID" value="NZ_JABDTL010000001.1"/>
</dbReference>
<organism evidence="1 2">
    <name type="scientific">Longimicrobium terrae</name>
    <dbReference type="NCBI Taxonomy" id="1639882"/>
    <lineage>
        <taxon>Bacteria</taxon>
        <taxon>Pseudomonadati</taxon>
        <taxon>Gemmatimonadota</taxon>
        <taxon>Longimicrobiia</taxon>
        <taxon>Longimicrobiales</taxon>
        <taxon>Longimicrobiaceae</taxon>
        <taxon>Longimicrobium</taxon>
    </lineage>
</organism>
<proteinExistence type="predicted"/>